<protein>
    <recommendedName>
        <fullName evidence="1">Damage-control phosphatase ARMT1-like metal-binding domain-containing protein</fullName>
    </recommendedName>
</protein>
<reference evidence="2 3" key="1">
    <citation type="submission" date="2016-11" db="EMBL/GenBank/DDBJ databases">
        <authorList>
            <person name="Jaros S."/>
            <person name="Januszkiewicz K."/>
            <person name="Wedrychowicz H."/>
        </authorList>
    </citation>
    <scope>NUCLEOTIDE SEQUENCE [LARGE SCALE GENOMIC DNA]</scope>
    <source>
        <strain evidence="2 3">DSM 15212</strain>
    </source>
</reference>
<dbReference type="RefSeq" id="WP_073149833.1">
    <property type="nucleotide sequence ID" value="NZ_FRAG01000025.1"/>
</dbReference>
<dbReference type="InterPro" id="IPR014444">
    <property type="entry name" value="PH1575-like"/>
</dbReference>
<gene>
    <name evidence="2" type="ORF">SAMN02745912_02215</name>
</gene>
<dbReference type="PIRSF" id="PIRSF006593">
    <property type="entry name" value="UCP006593"/>
    <property type="match status" value="1"/>
</dbReference>
<dbReference type="Proteomes" id="UP000184465">
    <property type="component" value="Unassembled WGS sequence"/>
</dbReference>
<dbReference type="SUPFAM" id="SSF111321">
    <property type="entry name" value="AF1104-like"/>
    <property type="match status" value="1"/>
</dbReference>
<dbReference type="Gene3D" id="3.40.50.10880">
    <property type="entry name" value="Uncharacterised protein PF01937, DUF89, domain 3"/>
    <property type="match status" value="1"/>
</dbReference>
<sequence length="280" mass="32188">MEIQLDCLPCFLRQVLDAARMNTKDKELQKEILMKATEIIGNVDQYTTAPEVGRFMHQLVKKYTKIQDPYQELKKRCIETAEKIYPDMKYFLYKQKDRLYWTLKISAVGNIMDAAIYGDKSVKENFIEEFDKEFKICEIDKLRKSLKNGKLLLIIGDNAGETVFDRVLVEELLHLEIIYAVRSNPIINDATIKEAYASKLHHGAKIISTGCDAPGIILDECSEEFKKIYNKADIIISKGQGNYETLSDEGRKIFFLLKAKCPVIARDIGVKVNDYVLIQK</sequence>
<evidence type="ECO:0000259" key="1">
    <source>
        <dbReference type="Pfam" id="PF01937"/>
    </source>
</evidence>
<keyword evidence="3" id="KW-1185">Reference proteome</keyword>
<dbReference type="OrthoDB" id="9796465at2"/>
<dbReference type="InterPro" id="IPR002791">
    <property type="entry name" value="ARMT1-like_metal-bd"/>
</dbReference>
<dbReference type="STRING" id="1121301.SAMN02745912_02215"/>
<organism evidence="2 3">
    <name type="scientific">Paramaledivibacter caminithermalis (strain DSM 15212 / CIP 107654 / DViRD3)</name>
    <name type="common">Clostridium caminithermale</name>
    <dbReference type="NCBI Taxonomy" id="1121301"/>
    <lineage>
        <taxon>Bacteria</taxon>
        <taxon>Bacillati</taxon>
        <taxon>Bacillota</taxon>
        <taxon>Clostridia</taxon>
        <taxon>Peptostreptococcales</taxon>
        <taxon>Caminicellaceae</taxon>
        <taxon>Paramaledivibacter</taxon>
    </lineage>
</organism>
<dbReference type="Gene3D" id="1.10.8.380">
    <property type="entry name" value="Uncharacterised protein PF01937, DUF89, domain 1"/>
    <property type="match status" value="1"/>
</dbReference>
<dbReference type="Gene3D" id="1.10.285.20">
    <property type="entry name" value="Uncharacterised protein PF01937, DUF89, domain 2"/>
    <property type="match status" value="1"/>
</dbReference>
<name>A0A1M6PME9_PARC5</name>
<accession>A0A1M6PME9</accession>
<proteinExistence type="predicted"/>
<dbReference type="InterPro" id="IPR036075">
    <property type="entry name" value="ARMT-1-like_metal-bd_sf"/>
</dbReference>
<dbReference type="Pfam" id="PF01937">
    <property type="entry name" value="ARMT1-like_dom"/>
    <property type="match status" value="1"/>
</dbReference>
<feature type="domain" description="Damage-control phosphatase ARMT1-like metal-binding" evidence="1">
    <location>
        <begin position="5"/>
        <end position="275"/>
    </location>
</feature>
<evidence type="ECO:0000313" key="2">
    <source>
        <dbReference type="EMBL" id="SHK09111.1"/>
    </source>
</evidence>
<dbReference type="EMBL" id="FRAG01000025">
    <property type="protein sequence ID" value="SHK09111.1"/>
    <property type="molecule type" value="Genomic_DNA"/>
</dbReference>
<evidence type="ECO:0000313" key="3">
    <source>
        <dbReference type="Proteomes" id="UP000184465"/>
    </source>
</evidence>
<dbReference type="AlphaFoldDB" id="A0A1M6PME9"/>